<dbReference type="EMBL" id="CP098251">
    <property type="protein sequence ID" value="WAV91133.1"/>
    <property type="molecule type" value="Genomic_DNA"/>
</dbReference>
<dbReference type="Proteomes" id="UP001164819">
    <property type="component" value="Chromosome"/>
</dbReference>
<protein>
    <submittedName>
        <fullName evidence="1">Uncharacterized protein</fullName>
    </submittedName>
</protein>
<organism evidence="1">
    <name type="scientific">Oxalobacter aliiformigenes</name>
    <dbReference type="NCBI Taxonomy" id="2946593"/>
    <lineage>
        <taxon>Bacteria</taxon>
        <taxon>Pseudomonadati</taxon>
        <taxon>Pseudomonadota</taxon>
        <taxon>Betaproteobacteria</taxon>
        <taxon>Burkholderiales</taxon>
        <taxon>Oxalobacteraceae</taxon>
        <taxon>Oxalobacter</taxon>
    </lineage>
</organism>
<gene>
    <name evidence="1" type="ORF">NB646_10100</name>
</gene>
<name>A0A9E9LD77_9BURK</name>
<evidence type="ECO:0000313" key="1">
    <source>
        <dbReference type="EMBL" id="WAV91133.1"/>
    </source>
</evidence>
<dbReference type="AlphaFoldDB" id="A0A9E9LD77"/>
<reference evidence="1" key="1">
    <citation type="journal article" date="2022" name="Front. Microbiol.">
        <title>New perspectives on an old grouping: The genomic and phenotypic variability of Oxalobacter formigenes and the implications for calcium oxalate stone prevention.</title>
        <authorList>
            <person name="Chmiel J.A."/>
            <person name="Carr C."/>
            <person name="Stuivenberg G.A."/>
            <person name="Venema R."/>
            <person name="Chanyi R.M."/>
            <person name="Al K.F."/>
            <person name="Giguere D."/>
            <person name="Say H."/>
            <person name="Akouris P.P."/>
            <person name="Dominguez Romero S.A."/>
            <person name="Kwong A."/>
            <person name="Tai V."/>
            <person name="Koval S.F."/>
            <person name="Razvi H."/>
            <person name="Bjazevic J."/>
            <person name="Burton J.P."/>
        </authorList>
    </citation>
    <scope>NUCLEOTIDE SEQUENCE</scope>
    <source>
        <strain evidence="1">OxK</strain>
    </source>
</reference>
<proteinExistence type="predicted"/>
<dbReference type="RefSeq" id="WP_269315918.1">
    <property type="nucleotide sequence ID" value="NZ_CP098251.1"/>
</dbReference>
<accession>A0A9E9LD77</accession>
<sequence length="111" mass="12976">MRSLHCLTLKHDFEISAGHVPVLELNFVVVFAMKRGCVNGEKPFDCLAEYEKYIYKQYLIGLLFGFRPKMFRGAEIFPDSMNFLFRIPCMGHDLRKKGTWSLKRIKAIQND</sequence>